<dbReference type="Pfam" id="PF00892">
    <property type="entry name" value="EamA"/>
    <property type="match status" value="2"/>
</dbReference>
<name>A0A835IQ86_9MAGN</name>
<feature type="transmembrane region" description="Helical" evidence="6">
    <location>
        <begin position="180"/>
        <end position="200"/>
    </location>
</feature>
<feature type="domain" description="EamA" evidence="7">
    <location>
        <begin position="8"/>
        <end position="139"/>
    </location>
</feature>
<keyword evidence="4 6" id="KW-1133">Transmembrane helix</keyword>
<comment type="similarity">
    <text evidence="2 6">Belongs to the drug/metabolite transporter (DMT) superfamily. Plant drug/metabolite exporter (P-DME) (TC 2.A.7.4) family.</text>
</comment>
<dbReference type="InterPro" id="IPR000620">
    <property type="entry name" value="EamA_dom"/>
</dbReference>
<dbReference type="Proteomes" id="UP000631114">
    <property type="component" value="Unassembled WGS sequence"/>
</dbReference>
<dbReference type="EMBL" id="JADFTS010000002">
    <property type="protein sequence ID" value="KAF9619678.1"/>
    <property type="molecule type" value="Genomic_DNA"/>
</dbReference>
<dbReference type="OrthoDB" id="1718296at2759"/>
<gene>
    <name evidence="8" type="ORF">IFM89_007999</name>
</gene>
<comment type="subcellular location">
    <subcellularLocation>
        <location evidence="1 6">Membrane</location>
        <topology evidence="1 6">Multi-pass membrane protein</topology>
    </subcellularLocation>
</comment>
<feature type="domain" description="EamA" evidence="7">
    <location>
        <begin position="182"/>
        <end position="320"/>
    </location>
</feature>
<keyword evidence="9" id="KW-1185">Reference proteome</keyword>
<feature type="transmembrane region" description="Helical" evidence="6">
    <location>
        <begin position="96"/>
        <end position="117"/>
    </location>
</feature>
<feature type="transmembrane region" description="Helical" evidence="6">
    <location>
        <begin position="212"/>
        <end position="233"/>
    </location>
</feature>
<evidence type="ECO:0000256" key="4">
    <source>
        <dbReference type="ARBA" id="ARBA00022989"/>
    </source>
</evidence>
<dbReference type="AlphaFoldDB" id="A0A835IQ86"/>
<feature type="transmembrane region" description="Helical" evidence="6">
    <location>
        <begin position="68"/>
        <end position="90"/>
    </location>
</feature>
<feature type="transmembrane region" description="Helical" evidence="6">
    <location>
        <begin position="245"/>
        <end position="265"/>
    </location>
</feature>
<evidence type="ECO:0000256" key="5">
    <source>
        <dbReference type="ARBA" id="ARBA00023136"/>
    </source>
</evidence>
<evidence type="ECO:0000256" key="2">
    <source>
        <dbReference type="ARBA" id="ARBA00007635"/>
    </source>
</evidence>
<accession>A0A835IQ86</accession>
<evidence type="ECO:0000313" key="8">
    <source>
        <dbReference type="EMBL" id="KAF9619678.1"/>
    </source>
</evidence>
<comment type="caution">
    <text evidence="8">The sequence shown here is derived from an EMBL/GenBank/DDBJ whole genome shotgun (WGS) entry which is preliminary data.</text>
</comment>
<evidence type="ECO:0000256" key="1">
    <source>
        <dbReference type="ARBA" id="ARBA00004141"/>
    </source>
</evidence>
<keyword evidence="3 6" id="KW-0812">Transmembrane</keyword>
<protein>
    <recommendedName>
        <fullName evidence="6">WAT1-related protein</fullName>
    </recommendedName>
</protein>
<feature type="transmembrane region" description="Helical" evidence="6">
    <location>
        <begin position="277"/>
        <end position="297"/>
    </location>
</feature>
<feature type="transmembrane region" description="Helical" evidence="6">
    <location>
        <begin position="7"/>
        <end position="28"/>
    </location>
</feature>
<keyword evidence="5 6" id="KW-0472">Membrane</keyword>
<evidence type="ECO:0000259" key="7">
    <source>
        <dbReference type="Pfam" id="PF00892"/>
    </source>
</evidence>
<feature type="transmembrane region" description="Helical" evidence="6">
    <location>
        <begin position="303"/>
        <end position="322"/>
    </location>
</feature>
<dbReference type="InterPro" id="IPR037185">
    <property type="entry name" value="EmrE-like"/>
</dbReference>
<dbReference type="GO" id="GO:0022857">
    <property type="term" value="F:transmembrane transporter activity"/>
    <property type="evidence" value="ECO:0007669"/>
    <property type="project" value="InterPro"/>
</dbReference>
<sequence>MEKRRPFIVIVIIQTIYAGMFLLSKVALDGGMNSFVFVFYRQAFATIFLVPCAFMFERDKAPPLSFIAFSKIFMLSLFGITISLNVYGIALVYTSATLAAGTANTLPVITFLMAVLLRMEPLKLRSVSGATKILGVILCLAGAATLAFYKGPHLEPLIHYHHFGHRSSTVQAVAHPSNTWIKGCFLMLTSNILWGLWLVLQGRVLQIYPSKLLFTTLQCFLSTIQSFIVAIVFERNTSLWKLHLDAGLLAVAYCGIMVTGVTFYLQAWCIEKKGPVFLAMSTPLSLIITILCSVLFLGEIISMGSVLGGIFLVGGLYCVLWGKCTEQMDEKLPVKDEKGNGKLVEPPIKLSVKVNLNAGQ</sequence>
<dbReference type="GO" id="GO:0016020">
    <property type="term" value="C:membrane"/>
    <property type="evidence" value="ECO:0007669"/>
    <property type="project" value="UniProtKB-SubCell"/>
</dbReference>
<evidence type="ECO:0000256" key="3">
    <source>
        <dbReference type="ARBA" id="ARBA00022692"/>
    </source>
</evidence>
<dbReference type="SUPFAM" id="SSF103481">
    <property type="entry name" value="Multidrug resistance efflux transporter EmrE"/>
    <property type="match status" value="2"/>
</dbReference>
<proteinExistence type="inferred from homology"/>
<feature type="transmembrane region" description="Helical" evidence="6">
    <location>
        <begin position="129"/>
        <end position="149"/>
    </location>
</feature>
<evidence type="ECO:0000313" key="9">
    <source>
        <dbReference type="Proteomes" id="UP000631114"/>
    </source>
</evidence>
<reference evidence="8 9" key="1">
    <citation type="submission" date="2020-10" db="EMBL/GenBank/DDBJ databases">
        <title>The Coptis chinensis genome and diversification of protoberbering-type alkaloids.</title>
        <authorList>
            <person name="Wang B."/>
            <person name="Shu S."/>
            <person name="Song C."/>
            <person name="Liu Y."/>
        </authorList>
    </citation>
    <scope>NUCLEOTIDE SEQUENCE [LARGE SCALE GENOMIC DNA]</scope>
    <source>
        <strain evidence="8">HL-2020</strain>
        <tissue evidence="8">Leaf</tissue>
    </source>
</reference>
<evidence type="ECO:0000256" key="6">
    <source>
        <dbReference type="RuleBase" id="RU363077"/>
    </source>
</evidence>
<dbReference type="InterPro" id="IPR030184">
    <property type="entry name" value="WAT1-related"/>
</dbReference>
<organism evidence="8 9">
    <name type="scientific">Coptis chinensis</name>
    <dbReference type="NCBI Taxonomy" id="261450"/>
    <lineage>
        <taxon>Eukaryota</taxon>
        <taxon>Viridiplantae</taxon>
        <taxon>Streptophyta</taxon>
        <taxon>Embryophyta</taxon>
        <taxon>Tracheophyta</taxon>
        <taxon>Spermatophyta</taxon>
        <taxon>Magnoliopsida</taxon>
        <taxon>Ranunculales</taxon>
        <taxon>Ranunculaceae</taxon>
        <taxon>Coptidoideae</taxon>
        <taxon>Coptis</taxon>
    </lineage>
</organism>
<feature type="transmembrane region" description="Helical" evidence="6">
    <location>
        <begin position="34"/>
        <end position="56"/>
    </location>
</feature>
<dbReference type="PANTHER" id="PTHR31218">
    <property type="entry name" value="WAT1-RELATED PROTEIN"/>
    <property type="match status" value="1"/>
</dbReference>